<dbReference type="GO" id="GO:0005254">
    <property type="term" value="F:chloride channel activity"/>
    <property type="evidence" value="ECO:0007669"/>
    <property type="project" value="UniProtKB-KW"/>
</dbReference>
<evidence type="ECO:0000256" key="3">
    <source>
        <dbReference type="ARBA" id="ARBA00022692"/>
    </source>
</evidence>
<keyword evidence="12" id="KW-1185">Reference proteome</keyword>
<feature type="transmembrane region" description="Helical" evidence="10">
    <location>
        <begin position="26"/>
        <end position="46"/>
    </location>
</feature>
<evidence type="ECO:0000256" key="6">
    <source>
        <dbReference type="ARBA" id="ARBA00023136"/>
    </source>
</evidence>
<dbReference type="PRINTS" id="PR00762">
    <property type="entry name" value="CLCHANNEL"/>
</dbReference>
<protein>
    <submittedName>
        <fullName evidence="11">Chloride channel protein</fullName>
    </submittedName>
</protein>
<feature type="transmembrane region" description="Helical" evidence="10">
    <location>
        <begin position="109"/>
        <end position="132"/>
    </location>
</feature>
<dbReference type="KEGG" id="gso:PH603_13675"/>
<evidence type="ECO:0000256" key="7">
    <source>
        <dbReference type="ARBA" id="ARBA00023173"/>
    </source>
</evidence>
<gene>
    <name evidence="11" type="ORF">PH603_13675</name>
</gene>
<dbReference type="InterPro" id="IPR001807">
    <property type="entry name" value="ClC"/>
</dbReference>
<dbReference type="CDD" id="cd01034">
    <property type="entry name" value="EriC_like"/>
    <property type="match status" value="1"/>
</dbReference>
<evidence type="ECO:0000313" key="12">
    <source>
        <dbReference type="Proteomes" id="UP001217500"/>
    </source>
</evidence>
<feature type="transmembrane region" description="Helical" evidence="10">
    <location>
        <begin position="138"/>
        <end position="153"/>
    </location>
</feature>
<keyword evidence="9" id="KW-0407">Ion channel</keyword>
<dbReference type="InterPro" id="IPR050368">
    <property type="entry name" value="ClC-type_chloride_channel"/>
</dbReference>
<dbReference type="EMBL" id="CP116805">
    <property type="protein sequence ID" value="WCL53583.1"/>
    <property type="molecule type" value="Genomic_DNA"/>
</dbReference>
<evidence type="ECO:0000256" key="9">
    <source>
        <dbReference type="ARBA" id="ARBA00023303"/>
    </source>
</evidence>
<dbReference type="SUPFAM" id="SSF81340">
    <property type="entry name" value="Clc chloride channel"/>
    <property type="match status" value="1"/>
</dbReference>
<sequence>MKSHTLHQLTDHRGRKILMTRWTRRILFVLGGLAVGAAAVAMAVIADEAYAVFDGIHKSWPVIAYLLPPVGFGFITAVTIRFFPLAKGSGIPQVIAARRLKDPELRKRFVSLPAAFGKVVLLGVGLLCGASIGREGPTIQVGAAIMLAFGRFSPRRQPGLLLAGSAAGVAAAFNAPLAGIVFGIEEMSRSFEVRTSGLILGTVIAAGLTSLAIVGHYAYFGHSTAILPIGPSWIAVGVAGVVCGLAGGLFSRILALFARGVPGVFGGWIKAHPVMFAVLCGGGVSLCGLVSGGSIFGTGYEEARSIIDGEAHLSPLFGPAKLAATALSSISGIPGGLFSPSLAVGAGIGADLHWLMPDVPISTLAILCMAAYLSGVVQAPITSFVIVSEMTDNHALVLPIMLCCLIATGASKLIVKEGIYQILAELFLARIQTTEEPAKSG</sequence>
<dbReference type="PANTHER" id="PTHR43427">
    <property type="entry name" value="CHLORIDE CHANNEL PROTEIN CLC-E"/>
    <property type="match status" value="1"/>
</dbReference>
<keyword evidence="4 10" id="KW-1133">Transmembrane helix</keyword>
<feature type="transmembrane region" description="Helical" evidence="10">
    <location>
        <begin position="232"/>
        <end position="254"/>
    </location>
</feature>
<dbReference type="AlphaFoldDB" id="A0AAE9XU73"/>
<proteinExistence type="predicted"/>
<keyword evidence="6 10" id="KW-0472">Membrane</keyword>
<keyword evidence="2" id="KW-0813">Transport</keyword>
<keyword evidence="7" id="KW-0869">Chloride channel</keyword>
<keyword evidence="5" id="KW-0406">Ion transport</keyword>
<dbReference type="InterPro" id="IPR014743">
    <property type="entry name" value="Cl-channel_core"/>
</dbReference>
<evidence type="ECO:0000256" key="4">
    <source>
        <dbReference type="ARBA" id="ARBA00022989"/>
    </source>
</evidence>
<name>A0AAE9XU73_9PROT</name>
<evidence type="ECO:0000256" key="2">
    <source>
        <dbReference type="ARBA" id="ARBA00022448"/>
    </source>
</evidence>
<accession>A0AAE9XU73</accession>
<feature type="transmembrane region" description="Helical" evidence="10">
    <location>
        <begin position="62"/>
        <end position="83"/>
    </location>
</feature>
<dbReference type="GO" id="GO:0034707">
    <property type="term" value="C:chloride channel complex"/>
    <property type="evidence" value="ECO:0007669"/>
    <property type="project" value="UniProtKB-KW"/>
</dbReference>
<feature type="transmembrane region" description="Helical" evidence="10">
    <location>
        <begin position="160"/>
        <end position="184"/>
    </location>
</feature>
<dbReference type="PANTHER" id="PTHR43427:SF6">
    <property type="entry name" value="CHLORIDE CHANNEL PROTEIN CLC-E"/>
    <property type="match status" value="1"/>
</dbReference>
<dbReference type="RefSeq" id="WP_289503095.1">
    <property type="nucleotide sequence ID" value="NZ_CP116805.1"/>
</dbReference>
<keyword evidence="3 10" id="KW-0812">Transmembrane</keyword>
<keyword evidence="8" id="KW-0868">Chloride</keyword>
<feature type="transmembrane region" description="Helical" evidence="10">
    <location>
        <begin position="364"/>
        <end position="388"/>
    </location>
</feature>
<feature type="transmembrane region" description="Helical" evidence="10">
    <location>
        <begin position="196"/>
        <end position="220"/>
    </location>
</feature>
<evidence type="ECO:0000256" key="1">
    <source>
        <dbReference type="ARBA" id="ARBA00004141"/>
    </source>
</evidence>
<feature type="transmembrane region" description="Helical" evidence="10">
    <location>
        <begin position="274"/>
        <end position="296"/>
    </location>
</feature>
<dbReference type="Pfam" id="PF00654">
    <property type="entry name" value="Voltage_CLC"/>
    <property type="match status" value="1"/>
</dbReference>
<evidence type="ECO:0000256" key="8">
    <source>
        <dbReference type="ARBA" id="ARBA00023214"/>
    </source>
</evidence>
<evidence type="ECO:0000313" key="11">
    <source>
        <dbReference type="EMBL" id="WCL53583.1"/>
    </source>
</evidence>
<evidence type="ECO:0000256" key="10">
    <source>
        <dbReference type="SAM" id="Phobius"/>
    </source>
</evidence>
<organism evidence="11 12">
    <name type="scientific">Gimibacter soli</name>
    <dbReference type="NCBI Taxonomy" id="3024400"/>
    <lineage>
        <taxon>Bacteria</taxon>
        <taxon>Pseudomonadati</taxon>
        <taxon>Pseudomonadota</taxon>
        <taxon>Alphaproteobacteria</taxon>
        <taxon>Kordiimonadales</taxon>
        <taxon>Temperatibacteraceae</taxon>
        <taxon>Gimibacter</taxon>
    </lineage>
</organism>
<reference evidence="11" key="1">
    <citation type="submission" date="2023-01" db="EMBL/GenBank/DDBJ databases">
        <title>The genome sequence of Kordiimonadaceae bacterium 6D33.</title>
        <authorList>
            <person name="Liu Y."/>
        </authorList>
    </citation>
    <scope>NUCLEOTIDE SEQUENCE</scope>
    <source>
        <strain evidence="11">6D33</strain>
    </source>
</reference>
<dbReference type="Proteomes" id="UP001217500">
    <property type="component" value="Chromosome"/>
</dbReference>
<feature type="transmembrane region" description="Helical" evidence="10">
    <location>
        <begin position="394"/>
        <end position="415"/>
    </location>
</feature>
<evidence type="ECO:0000256" key="5">
    <source>
        <dbReference type="ARBA" id="ARBA00023065"/>
    </source>
</evidence>
<comment type="subcellular location">
    <subcellularLocation>
        <location evidence="1">Membrane</location>
        <topology evidence="1">Multi-pass membrane protein</topology>
    </subcellularLocation>
</comment>
<dbReference type="Gene3D" id="1.10.3080.10">
    <property type="entry name" value="Clc chloride channel"/>
    <property type="match status" value="1"/>
</dbReference>